<protein>
    <submittedName>
        <fullName evidence="1">Uncharacterized protein</fullName>
    </submittedName>
</protein>
<reference evidence="1 2" key="1">
    <citation type="submission" date="2014-09" db="EMBL/GenBank/DDBJ databases">
        <authorList>
            <person name="Hornung B.V."/>
        </authorList>
    </citation>
    <scope>NUCLEOTIDE SEQUENCE [LARGE SCALE GENOMIC DNA]</scope>
    <source>
        <strain evidence="1 2">FRIFI</strain>
    </source>
</reference>
<evidence type="ECO:0000313" key="2">
    <source>
        <dbReference type="Proteomes" id="UP000245695"/>
    </source>
</evidence>
<sequence length="54" mass="6128">MSKKGNILIDSLLEKGNIYKLKCNKCKSISVQITENKEPDYKCSDCDGIYTIIK</sequence>
<dbReference type="Proteomes" id="UP000245695">
    <property type="component" value="Chromosome 1"/>
</dbReference>
<accession>A0A2P2BR52</accession>
<keyword evidence="2" id="KW-1185">Reference proteome</keyword>
<dbReference type="EMBL" id="LN650648">
    <property type="protein sequence ID" value="CEI72837.1"/>
    <property type="molecule type" value="Genomic_DNA"/>
</dbReference>
<dbReference type="KEGG" id="rhom:FRIFI_1302"/>
<dbReference type="AlphaFoldDB" id="A0A2P2BR52"/>
<evidence type="ECO:0000313" key="1">
    <source>
        <dbReference type="EMBL" id="CEI72837.1"/>
    </source>
</evidence>
<organism evidence="1 2">
    <name type="scientific">Romboutsia hominis</name>
    <dbReference type="NCBI Taxonomy" id="1507512"/>
    <lineage>
        <taxon>Bacteria</taxon>
        <taxon>Bacillati</taxon>
        <taxon>Bacillota</taxon>
        <taxon>Clostridia</taxon>
        <taxon>Peptostreptococcales</taxon>
        <taxon>Peptostreptococcaceae</taxon>
        <taxon>Romboutsia</taxon>
    </lineage>
</organism>
<gene>
    <name evidence="1" type="ORF">FRIFI_1302</name>
</gene>
<dbReference type="RefSeq" id="WP_166505384.1">
    <property type="nucleotide sequence ID" value="NZ_FJTZ01000012.1"/>
</dbReference>
<proteinExistence type="predicted"/>
<name>A0A2P2BR52_9FIRM</name>